<feature type="domain" description="HTH araC/xylS-type" evidence="4">
    <location>
        <begin position="214"/>
        <end position="312"/>
    </location>
</feature>
<dbReference type="InterPro" id="IPR029062">
    <property type="entry name" value="Class_I_gatase-like"/>
</dbReference>
<proteinExistence type="predicted"/>
<reference evidence="5" key="1">
    <citation type="submission" date="2020-10" db="EMBL/GenBank/DDBJ databases">
        <title>Bacterium isolated from coastal waters sediment.</title>
        <authorList>
            <person name="Chen R.-J."/>
            <person name="Lu D.-C."/>
            <person name="Zhu K.-L."/>
            <person name="Du Z.-J."/>
        </authorList>
    </citation>
    <scope>NUCLEOTIDE SEQUENCE</scope>
    <source>
        <strain evidence="5">N1Y112</strain>
    </source>
</reference>
<keyword evidence="2" id="KW-0238">DNA-binding</keyword>
<dbReference type="PANTHER" id="PTHR43130">
    <property type="entry name" value="ARAC-FAMILY TRANSCRIPTIONAL REGULATOR"/>
    <property type="match status" value="1"/>
</dbReference>
<dbReference type="Pfam" id="PF12833">
    <property type="entry name" value="HTH_18"/>
    <property type="match status" value="1"/>
</dbReference>
<evidence type="ECO:0000256" key="1">
    <source>
        <dbReference type="ARBA" id="ARBA00023015"/>
    </source>
</evidence>
<dbReference type="PROSITE" id="PS01124">
    <property type="entry name" value="HTH_ARAC_FAMILY_2"/>
    <property type="match status" value="1"/>
</dbReference>
<dbReference type="PROSITE" id="PS00041">
    <property type="entry name" value="HTH_ARAC_FAMILY_1"/>
    <property type="match status" value="1"/>
</dbReference>
<dbReference type="Proteomes" id="UP000640333">
    <property type="component" value="Unassembled WGS sequence"/>
</dbReference>
<evidence type="ECO:0000259" key="4">
    <source>
        <dbReference type="PROSITE" id="PS01124"/>
    </source>
</evidence>
<gene>
    <name evidence="5" type="ORF">IOQ59_15780</name>
</gene>
<dbReference type="AlphaFoldDB" id="A0A8J7FFS7"/>
<keyword evidence="1" id="KW-0805">Transcription regulation</keyword>
<dbReference type="InterPro" id="IPR002818">
    <property type="entry name" value="DJ-1/PfpI"/>
</dbReference>
<dbReference type="InterPro" id="IPR018062">
    <property type="entry name" value="HTH_AraC-typ_CS"/>
</dbReference>
<dbReference type="SUPFAM" id="SSF52317">
    <property type="entry name" value="Class I glutamine amidotransferase-like"/>
    <property type="match status" value="1"/>
</dbReference>
<evidence type="ECO:0000313" key="5">
    <source>
        <dbReference type="EMBL" id="MBE9398719.1"/>
    </source>
</evidence>
<name>A0A8J7FFS7_9GAMM</name>
<evidence type="ECO:0000313" key="6">
    <source>
        <dbReference type="Proteomes" id="UP000640333"/>
    </source>
</evidence>
<dbReference type="CDD" id="cd03138">
    <property type="entry name" value="GATase1_AraC_2"/>
    <property type="match status" value="1"/>
</dbReference>
<sequence length="317" mass="35427">MSSNTTTINIAIVQYPGAMQSAVEGLRELFGLANRLSTEHDAPAPFNICIQDGLLITDADNTTMPSHQVIILPPCIDGTYYGEEHQTLTPWLKAQHQRGAVLCSVCAGAFILAQTGLLDQRPATTHWLLAERFSERFPAVYLDDNKILINDGDLITAGGLMAWLDLGLELVAQFAHPALMRQLGKQLVVDTGPREQRYYRRFMPRLNHGDSTILQSQHHLQRHFHDNLSVKGLATSSHLTERTFLRRFVRATGLKPSEYLQQLRVSKACDALESSQSTVEKIASEVGYEDVSAFRKVFIKITGLTPREFRARFGCHA</sequence>
<dbReference type="InterPro" id="IPR018060">
    <property type="entry name" value="HTH_AraC"/>
</dbReference>
<dbReference type="GO" id="GO:0043565">
    <property type="term" value="F:sequence-specific DNA binding"/>
    <property type="evidence" value="ECO:0007669"/>
    <property type="project" value="InterPro"/>
</dbReference>
<dbReference type="PANTHER" id="PTHR43130:SF3">
    <property type="entry name" value="HTH-TYPE TRANSCRIPTIONAL REGULATOR RV1931C"/>
    <property type="match status" value="1"/>
</dbReference>
<dbReference type="InterPro" id="IPR052158">
    <property type="entry name" value="INH-QAR"/>
</dbReference>
<keyword evidence="3" id="KW-0804">Transcription</keyword>
<dbReference type="InterPro" id="IPR009057">
    <property type="entry name" value="Homeodomain-like_sf"/>
</dbReference>
<keyword evidence="6" id="KW-1185">Reference proteome</keyword>
<evidence type="ECO:0000256" key="3">
    <source>
        <dbReference type="ARBA" id="ARBA00023163"/>
    </source>
</evidence>
<dbReference type="InterPro" id="IPR020449">
    <property type="entry name" value="Tscrpt_reg_AraC-type_HTH"/>
</dbReference>
<dbReference type="Gene3D" id="3.40.50.880">
    <property type="match status" value="1"/>
</dbReference>
<dbReference type="GO" id="GO:0003700">
    <property type="term" value="F:DNA-binding transcription factor activity"/>
    <property type="evidence" value="ECO:0007669"/>
    <property type="project" value="InterPro"/>
</dbReference>
<dbReference type="EMBL" id="JADEYS010000017">
    <property type="protein sequence ID" value="MBE9398719.1"/>
    <property type="molecule type" value="Genomic_DNA"/>
</dbReference>
<protein>
    <submittedName>
        <fullName evidence="5">Helix-turn-helix domain-containing protein</fullName>
    </submittedName>
</protein>
<dbReference type="RefSeq" id="WP_193954411.1">
    <property type="nucleotide sequence ID" value="NZ_JADEYS010000017.1"/>
</dbReference>
<evidence type="ECO:0000256" key="2">
    <source>
        <dbReference type="ARBA" id="ARBA00023125"/>
    </source>
</evidence>
<comment type="caution">
    <text evidence="5">The sequence shown here is derived from an EMBL/GenBank/DDBJ whole genome shotgun (WGS) entry which is preliminary data.</text>
</comment>
<accession>A0A8J7FFS7</accession>
<dbReference type="PRINTS" id="PR00032">
    <property type="entry name" value="HTHARAC"/>
</dbReference>
<dbReference type="SMART" id="SM00342">
    <property type="entry name" value="HTH_ARAC"/>
    <property type="match status" value="1"/>
</dbReference>
<dbReference type="Gene3D" id="1.10.10.60">
    <property type="entry name" value="Homeodomain-like"/>
    <property type="match status" value="1"/>
</dbReference>
<organism evidence="5 6">
    <name type="scientific">Pontibacterium sinense</name>
    <dbReference type="NCBI Taxonomy" id="2781979"/>
    <lineage>
        <taxon>Bacteria</taxon>
        <taxon>Pseudomonadati</taxon>
        <taxon>Pseudomonadota</taxon>
        <taxon>Gammaproteobacteria</taxon>
        <taxon>Oceanospirillales</taxon>
        <taxon>Oceanospirillaceae</taxon>
        <taxon>Pontibacterium</taxon>
    </lineage>
</organism>
<dbReference type="SUPFAM" id="SSF46689">
    <property type="entry name" value="Homeodomain-like"/>
    <property type="match status" value="2"/>
</dbReference>
<dbReference type="Pfam" id="PF01965">
    <property type="entry name" value="DJ-1_PfpI"/>
    <property type="match status" value="1"/>
</dbReference>